<dbReference type="SUPFAM" id="SSF53697">
    <property type="entry name" value="SIS domain"/>
    <property type="match status" value="1"/>
</dbReference>
<evidence type="ECO:0000256" key="1">
    <source>
        <dbReference type="ARBA" id="ARBA00023015"/>
    </source>
</evidence>
<dbReference type="Gene3D" id="1.10.10.10">
    <property type="entry name" value="Winged helix-like DNA-binding domain superfamily/Winged helix DNA-binding domain"/>
    <property type="match status" value="1"/>
</dbReference>
<dbReference type="PROSITE" id="PS51464">
    <property type="entry name" value="SIS"/>
    <property type="match status" value="1"/>
</dbReference>
<gene>
    <name evidence="6" type="ORF">ACFSCY_35320</name>
</gene>
<keyword evidence="3" id="KW-0804">Transcription</keyword>
<sequence>MTGPEHPDGPVLERITAGLERMRPSERKVAAAVLADPAAAVQLGMAGLAEAAGVSEPTVMRFCTGLGFDGFQSFKLGLAQALAIGIPVTHSAIEPDDPVEAMAGKIFDHTLSSLDRTRRSLDTAAVARAVELLVRARSVLFVGLGASGIIAQDALQHAVLFGVPCSAPADLHQQYMAASMCTPGTVIVAISNTGRTTSVLDVSERARAAGASVVAVTGGPGPLADVADVALILRTFEDTDIYTPTVSRLAGLVLIDILATAVAVRRGPEHLERLRGMKEELSAFRGSAGGSAGSA</sequence>
<keyword evidence="2" id="KW-0238">DNA-binding</keyword>
<dbReference type="InterPro" id="IPR000281">
    <property type="entry name" value="HTH_RpiR"/>
</dbReference>
<protein>
    <submittedName>
        <fullName evidence="6">SIS domain-containing protein</fullName>
    </submittedName>
</protein>
<dbReference type="InterPro" id="IPR046348">
    <property type="entry name" value="SIS_dom_sf"/>
</dbReference>
<evidence type="ECO:0000313" key="6">
    <source>
        <dbReference type="EMBL" id="MFD1534703.1"/>
    </source>
</evidence>
<dbReference type="Pfam" id="PF01418">
    <property type="entry name" value="HTH_6"/>
    <property type="match status" value="1"/>
</dbReference>
<dbReference type="Gene3D" id="3.40.50.10490">
    <property type="entry name" value="Glucose-6-phosphate isomerase like protein, domain 1"/>
    <property type="match status" value="1"/>
</dbReference>
<dbReference type="InterPro" id="IPR009057">
    <property type="entry name" value="Homeodomain-like_sf"/>
</dbReference>
<dbReference type="SUPFAM" id="SSF46689">
    <property type="entry name" value="Homeodomain-like"/>
    <property type="match status" value="1"/>
</dbReference>
<dbReference type="InterPro" id="IPR035472">
    <property type="entry name" value="RpiR-like_SIS"/>
</dbReference>
<proteinExistence type="predicted"/>
<feature type="domain" description="HTH rpiR-type" evidence="4">
    <location>
        <begin position="9"/>
        <end position="85"/>
    </location>
</feature>
<name>A0ABW4FX42_9PSEU</name>
<organism evidence="6 7">
    <name type="scientific">Pseudonocardia aurantiaca</name>
    <dbReference type="NCBI Taxonomy" id="75290"/>
    <lineage>
        <taxon>Bacteria</taxon>
        <taxon>Bacillati</taxon>
        <taxon>Actinomycetota</taxon>
        <taxon>Actinomycetes</taxon>
        <taxon>Pseudonocardiales</taxon>
        <taxon>Pseudonocardiaceae</taxon>
        <taxon>Pseudonocardia</taxon>
    </lineage>
</organism>
<dbReference type="Pfam" id="PF01380">
    <property type="entry name" value="SIS"/>
    <property type="match status" value="1"/>
</dbReference>
<evidence type="ECO:0000259" key="5">
    <source>
        <dbReference type="PROSITE" id="PS51464"/>
    </source>
</evidence>
<reference evidence="7" key="1">
    <citation type="journal article" date="2019" name="Int. J. Syst. Evol. Microbiol.">
        <title>The Global Catalogue of Microorganisms (GCM) 10K type strain sequencing project: providing services to taxonomists for standard genome sequencing and annotation.</title>
        <authorList>
            <consortium name="The Broad Institute Genomics Platform"/>
            <consortium name="The Broad Institute Genome Sequencing Center for Infectious Disease"/>
            <person name="Wu L."/>
            <person name="Ma J."/>
        </authorList>
    </citation>
    <scope>NUCLEOTIDE SEQUENCE [LARGE SCALE GENOMIC DNA]</scope>
    <source>
        <strain evidence="7">JCM 12165</strain>
    </source>
</reference>
<evidence type="ECO:0000256" key="3">
    <source>
        <dbReference type="ARBA" id="ARBA00023163"/>
    </source>
</evidence>
<dbReference type="PANTHER" id="PTHR30514:SF1">
    <property type="entry name" value="HTH-TYPE TRANSCRIPTIONAL REGULATOR HEXR-RELATED"/>
    <property type="match status" value="1"/>
</dbReference>
<evidence type="ECO:0000259" key="4">
    <source>
        <dbReference type="PROSITE" id="PS51071"/>
    </source>
</evidence>
<dbReference type="RefSeq" id="WP_343982308.1">
    <property type="nucleotide sequence ID" value="NZ_BAAAJG010000015.1"/>
</dbReference>
<comment type="caution">
    <text evidence="6">The sequence shown here is derived from an EMBL/GenBank/DDBJ whole genome shotgun (WGS) entry which is preliminary data.</text>
</comment>
<dbReference type="InterPro" id="IPR036388">
    <property type="entry name" value="WH-like_DNA-bd_sf"/>
</dbReference>
<dbReference type="EMBL" id="JBHUCP010000042">
    <property type="protein sequence ID" value="MFD1534703.1"/>
    <property type="molecule type" value="Genomic_DNA"/>
</dbReference>
<dbReference type="PROSITE" id="PS51071">
    <property type="entry name" value="HTH_RPIR"/>
    <property type="match status" value="1"/>
</dbReference>
<accession>A0ABW4FX42</accession>
<feature type="domain" description="SIS" evidence="5">
    <location>
        <begin position="129"/>
        <end position="268"/>
    </location>
</feature>
<keyword evidence="1" id="KW-0805">Transcription regulation</keyword>
<evidence type="ECO:0000256" key="2">
    <source>
        <dbReference type="ARBA" id="ARBA00023125"/>
    </source>
</evidence>
<dbReference type="PANTHER" id="PTHR30514">
    <property type="entry name" value="GLUCOKINASE"/>
    <property type="match status" value="1"/>
</dbReference>
<keyword evidence="7" id="KW-1185">Reference proteome</keyword>
<dbReference type="CDD" id="cd05013">
    <property type="entry name" value="SIS_RpiR"/>
    <property type="match status" value="1"/>
</dbReference>
<dbReference type="InterPro" id="IPR001347">
    <property type="entry name" value="SIS_dom"/>
</dbReference>
<evidence type="ECO:0000313" key="7">
    <source>
        <dbReference type="Proteomes" id="UP001597145"/>
    </source>
</evidence>
<dbReference type="InterPro" id="IPR047640">
    <property type="entry name" value="RpiR-like"/>
</dbReference>
<dbReference type="Proteomes" id="UP001597145">
    <property type="component" value="Unassembled WGS sequence"/>
</dbReference>